<dbReference type="EMBL" id="CP021525">
    <property type="protein sequence ID" value="ARW12095.1"/>
    <property type="molecule type" value="Genomic_DNA"/>
</dbReference>
<reference evidence="1 2" key="1">
    <citation type="submission" date="2017-05" db="EMBL/GenBank/DDBJ databases">
        <title>Genome sequence of Acetobacter pasteurianus subsp. ascendens strain SRCM101447.</title>
        <authorList>
            <person name="Cho S.H."/>
        </authorList>
    </citation>
    <scope>NUCLEOTIDE SEQUENCE [LARGE SCALE GENOMIC DNA]</scope>
    <source>
        <strain evidence="1 2">SRCM101447</strain>
        <plasmid evidence="2">Plasmid pap1447-1 sequence</plasmid>
    </source>
</reference>
<name>A0A1Y0V298_9PROT</name>
<keyword evidence="1" id="KW-0614">Plasmid</keyword>
<geneLocation type="plasmid" evidence="2">
    <name>pap1447-1 sequence</name>
</geneLocation>
<protein>
    <submittedName>
        <fullName evidence="1">Uncharacterized protein</fullName>
    </submittedName>
</protein>
<dbReference type="Proteomes" id="UP000195633">
    <property type="component" value="Plasmid pAP1447-1"/>
</dbReference>
<proteinExistence type="predicted"/>
<gene>
    <name evidence="1" type="ORF">S101447_03058</name>
</gene>
<evidence type="ECO:0000313" key="2">
    <source>
        <dbReference type="Proteomes" id="UP000195633"/>
    </source>
</evidence>
<accession>A0A1Y0V298</accession>
<evidence type="ECO:0000313" key="1">
    <source>
        <dbReference type="EMBL" id="ARW12095.1"/>
    </source>
</evidence>
<organism evidence="1 2">
    <name type="scientific">Acetobacter ascendens</name>
    <dbReference type="NCBI Taxonomy" id="481146"/>
    <lineage>
        <taxon>Bacteria</taxon>
        <taxon>Pseudomonadati</taxon>
        <taxon>Pseudomonadota</taxon>
        <taxon>Alphaproteobacteria</taxon>
        <taxon>Acetobacterales</taxon>
        <taxon>Acetobacteraceae</taxon>
        <taxon>Acetobacter</taxon>
    </lineage>
</organism>
<dbReference type="AlphaFoldDB" id="A0A1Y0V298"/>
<sequence length="161" mass="17584">MGSLIFDGSITENAYENLDASLNTELGHNVTSLAINSPDGDENAAEKIAILLNKRGIEISILPKRSCGLACVPLFLHTHKHTSLDDGQVIPPFLVGGLPTVQIEAAGNIIFLKNDRSRIFSDLDKLFELPETSYEVVKFLSQTGTIQFSLSHVLVVHQPIF</sequence>